<geneLocation type="plasmid" evidence="2">
    <name>pOP-I</name>
</geneLocation>
<dbReference type="AlphaFoldDB" id="A0A217EW27"/>
<keyword evidence="2" id="KW-0614">Plasmid</keyword>
<proteinExistence type="predicted"/>
<organism evidence="2">
    <name type="scientific">Enterobacter cloacae subsp. cloacae</name>
    <dbReference type="NCBI Taxonomy" id="336306"/>
    <lineage>
        <taxon>Bacteria</taxon>
        <taxon>Pseudomonadati</taxon>
        <taxon>Pseudomonadota</taxon>
        <taxon>Gammaproteobacteria</taxon>
        <taxon>Enterobacterales</taxon>
        <taxon>Enterobacteriaceae</taxon>
        <taxon>Enterobacter</taxon>
        <taxon>Enterobacter cloacae complex</taxon>
    </lineage>
</organism>
<feature type="region of interest" description="Disordered" evidence="1">
    <location>
        <begin position="19"/>
        <end position="52"/>
    </location>
</feature>
<gene>
    <name evidence="2" type="ORF">MN055</name>
</gene>
<reference evidence="2" key="1">
    <citation type="submission" date="2016-11" db="EMBL/GenBank/DDBJ databases">
        <title>Evolution of class 1 integrons: mobilization and dispersal via food-borne bacteria.</title>
        <authorList>
            <person name="Ghaly T.M."/>
            <person name="Chow L."/>
            <person name="Asher A.J."/>
            <person name="Waldron L.S."/>
            <person name="Gillings M.R."/>
        </authorList>
    </citation>
    <scope>NUCLEOTIDE SEQUENCE</scope>
    <source>
        <strain evidence="2">MN201516</strain>
        <plasmid evidence="2">pOP-I</plasmid>
    </source>
</reference>
<name>A0A217EW27_ENTCL</name>
<accession>A0A217EW27</accession>
<evidence type="ECO:0000256" key="1">
    <source>
        <dbReference type="SAM" id="MobiDB-lite"/>
    </source>
</evidence>
<evidence type="ECO:0000313" key="2">
    <source>
        <dbReference type="EMBL" id="ARB02551.1"/>
    </source>
</evidence>
<dbReference type="EMBL" id="KY126370">
    <property type="protein sequence ID" value="ARB02551.1"/>
    <property type="molecule type" value="Genomic_DNA"/>
</dbReference>
<protein>
    <submittedName>
        <fullName evidence="2">Uncharacterized protein</fullName>
    </submittedName>
</protein>
<sequence length="52" mass="5757">MPPGYMEVPADVNYENEGQWRRHPAKPVTQLADSDVRRPSSAQAFRKCAAGA</sequence>